<evidence type="ECO:0000256" key="1">
    <source>
        <dbReference type="ARBA" id="ARBA00005417"/>
    </source>
</evidence>
<dbReference type="SUPFAM" id="SSF52540">
    <property type="entry name" value="P-loop containing nucleoside triphosphate hydrolases"/>
    <property type="match status" value="1"/>
</dbReference>
<dbReference type="InterPro" id="IPR003593">
    <property type="entry name" value="AAA+_ATPase"/>
</dbReference>
<comment type="caution">
    <text evidence="6">The sequence shown here is derived from an EMBL/GenBank/DDBJ whole genome shotgun (WGS) entry which is preliminary data.</text>
</comment>
<dbReference type="PATRIC" id="fig|1227498.3.peg.901"/>
<dbReference type="STRING" id="1227498.C492_04400"/>
<evidence type="ECO:0000256" key="2">
    <source>
        <dbReference type="ARBA" id="ARBA00022448"/>
    </source>
</evidence>
<dbReference type="PANTHER" id="PTHR43335">
    <property type="entry name" value="ABC TRANSPORTER, ATP-BINDING PROTEIN"/>
    <property type="match status" value="1"/>
</dbReference>
<evidence type="ECO:0000259" key="5">
    <source>
        <dbReference type="PROSITE" id="PS50893"/>
    </source>
</evidence>
<dbReference type="InterPro" id="IPR027417">
    <property type="entry name" value="P-loop_NTPase"/>
</dbReference>
<dbReference type="InterPro" id="IPR003439">
    <property type="entry name" value="ABC_transporter-like_ATP-bd"/>
</dbReference>
<keyword evidence="3" id="KW-0547">Nucleotide-binding</keyword>
<dbReference type="Gene3D" id="3.40.50.300">
    <property type="entry name" value="P-loop containing nucleotide triphosphate hydrolases"/>
    <property type="match status" value="1"/>
</dbReference>
<dbReference type="PANTHER" id="PTHR43335:SF4">
    <property type="entry name" value="ABC TRANSPORTER, ATP-BINDING PROTEIN"/>
    <property type="match status" value="1"/>
</dbReference>
<comment type="similarity">
    <text evidence="1">Belongs to the ABC transporter superfamily.</text>
</comment>
<keyword evidence="4" id="KW-0067">ATP-binding</keyword>
<evidence type="ECO:0000313" key="7">
    <source>
        <dbReference type="Proteomes" id="UP000011531"/>
    </source>
</evidence>
<dbReference type="Pfam" id="PF00005">
    <property type="entry name" value="ABC_tran"/>
    <property type="match status" value="1"/>
</dbReference>
<evidence type="ECO:0000256" key="4">
    <source>
        <dbReference type="ARBA" id="ARBA00022840"/>
    </source>
</evidence>
<sequence>MVSKIDIEVESGEVYGFLGPNGAGKSTTIAMLLSYVHPTDGTAQVLGRDVREGSAEIKHRIGVLPEQYQLYDRLTGRKHLRFAIDSMGAGDDPDALADRVGLAATAVRRPVGEYSTGMKQRLRIALALVNEPDLLVLDEPSSGLDPAGIQLLKEIVLEERDRGAAVFFSSHVLEQVEEVSDRIGILVDGELRMSGDLKELKSGIGAAVELEVEIDAVSQELLTAVESLEAVTGCTAIDSDYGGPSLSISLSSGTAKAEVLRTVEAHSTVEDFTAEEQSLESLFEEGVAEANR</sequence>
<dbReference type="AlphaFoldDB" id="L9XSG3"/>
<protein>
    <submittedName>
        <fullName evidence="6">ABC transporter</fullName>
    </submittedName>
</protein>
<name>L9XSG3_9EURY</name>
<dbReference type="Proteomes" id="UP000011531">
    <property type="component" value="Unassembled WGS sequence"/>
</dbReference>
<dbReference type="GO" id="GO:0016887">
    <property type="term" value="F:ATP hydrolysis activity"/>
    <property type="evidence" value="ECO:0007669"/>
    <property type="project" value="InterPro"/>
</dbReference>
<keyword evidence="2" id="KW-0813">Transport</keyword>
<dbReference type="EMBL" id="AOIA01000031">
    <property type="protein sequence ID" value="ELY64744.1"/>
    <property type="molecule type" value="Genomic_DNA"/>
</dbReference>
<dbReference type="SMART" id="SM00382">
    <property type="entry name" value="AAA"/>
    <property type="match status" value="1"/>
</dbReference>
<keyword evidence="7" id="KW-1185">Reference proteome</keyword>
<dbReference type="PROSITE" id="PS50893">
    <property type="entry name" value="ABC_TRANSPORTER_2"/>
    <property type="match status" value="1"/>
</dbReference>
<feature type="domain" description="ABC transporter" evidence="5">
    <location>
        <begin position="1"/>
        <end position="213"/>
    </location>
</feature>
<evidence type="ECO:0000313" key="6">
    <source>
        <dbReference type="EMBL" id="ELY64744.1"/>
    </source>
</evidence>
<evidence type="ECO:0000256" key="3">
    <source>
        <dbReference type="ARBA" id="ARBA00022741"/>
    </source>
</evidence>
<accession>L9XSG3</accession>
<reference evidence="6 7" key="1">
    <citation type="journal article" date="2014" name="PLoS Genet.">
        <title>Phylogenetically driven sequencing of extremely halophilic archaea reveals strategies for static and dynamic osmo-response.</title>
        <authorList>
            <person name="Becker E.A."/>
            <person name="Seitzer P.M."/>
            <person name="Tritt A."/>
            <person name="Larsen D."/>
            <person name="Krusor M."/>
            <person name="Yao A.I."/>
            <person name="Wu D."/>
            <person name="Madern D."/>
            <person name="Eisen J.A."/>
            <person name="Darling A.E."/>
            <person name="Facciotti M.T."/>
        </authorList>
    </citation>
    <scope>NUCLEOTIDE SEQUENCE [LARGE SCALE GENOMIC DNA]</scope>
    <source>
        <strain evidence="6 7">DSM 18795</strain>
    </source>
</reference>
<gene>
    <name evidence="6" type="ORF">C492_04400</name>
</gene>
<dbReference type="CDD" id="cd03230">
    <property type="entry name" value="ABC_DR_subfamily_A"/>
    <property type="match status" value="1"/>
</dbReference>
<proteinExistence type="inferred from homology"/>
<dbReference type="GO" id="GO:0005524">
    <property type="term" value="F:ATP binding"/>
    <property type="evidence" value="ECO:0007669"/>
    <property type="project" value="UniProtKB-KW"/>
</dbReference>
<organism evidence="6 7">
    <name type="scientific">Natronococcus jeotgali DSM 18795</name>
    <dbReference type="NCBI Taxonomy" id="1227498"/>
    <lineage>
        <taxon>Archaea</taxon>
        <taxon>Methanobacteriati</taxon>
        <taxon>Methanobacteriota</taxon>
        <taxon>Stenosarchaea group</taxon>
        <taxon>Halobacteria</taxon>
        <taxon>Halobacteriales</taxon>
        <taxon>Natrialbaceae</taxon>
        <taxon>Natronococcus</taxon>
    </lineage>
</organism>